<feature type="binding site" evidence="10">
    <location>
        <begin position="39"/>
        <end position="43"/>
    </location>
    <ligand>
        <name>4-amino-2-methyl-5-(diphosphooxymethyl)pyrimidine</name>
        <dbReference type="ChEBI" id="CHEBI:57841"/>
    </ligand>
</feature>
<sequence length="214" mass="23054">MKKSLDLSLYLVTDPQVAEGNSFLEVIEDAVKGGVTLVQLREKDCSSREFYDKALAIKHLLSSYDVPLIINDRLDIALAVDADGLHIGQEDIPYDVARKILGPDKIIGLSVENKTDALRANKLDIDYIGISPVFSTPTKIDTAPALGLEGSRLINSISKHPSVGIGGIHLQNAASIIASGSDGISVVSAIMMAKDPFRAAQELKQIILKAKDYE</sequence>
<dbReference type="InterPro" id="IPR034291">
    <property type="entry name" value="TMP_synthase"/>
</dbReference>
<protein>
    <recommendedName>
        <fullName evidence="10">Thiamine-phosphate synthase</fullName>
        <shortName evidence="10">TP synthase</shortName>
        <shortName evidence="10">TPS</shortName>
        <ecNumber evidence="10">2.5.1.3</ecNumber>
    </recommendedName>
    <alternativeName>
        <fullName evidence="10">Thiamine-phosphate pyrophosphorylase</fullName>
        <shortName evidence="10">TMP pyrophosphorylase</shortName>
        <shortName evidence="10">TMP-PPase</shortName>
    </alternativeName>
</protein>
<dbReference type="CDD" id="cd00564">
    <property type="entry name" value="TMP_TenI"/>
    <property type="match status" value="1"/>
</dbReference>
<feature type="binding site" evidence="10">
    <location>
        <position position="91"/>
    </location>
    <ligand>
        <name>Mg(2+)</name>
        <dbReference type="ChEBI" id="CHEBI:18420"/>
    </ligand>
</feature>
<dbReference type="HAMAP" id="MF_00097">
    <property type="entry name" value="TMP_synthase"/>
    <property type="match status" value="1"/>
</dbReference>
<gene>
    <name evidence="10" type="primary">thiE</name>
    <name evidence="14" type="ORF">Bcop_1160</name>
</gene>
<keyword evidence="5 10" id="KW-0460">Magnesium</keyword>
<evidence type="ECO:0000256" key="12">
    <source>
        <dbReference type="RuleBase" id="RU004253"/>
    </source>
</evidence>
<evidence type="ECO:0000256" key="3">
    <source>
        <dbReference type="ARBA" id="ARBA00022679"/>
    </source>
</evidence>
<comment type="function">
    <text evidence="1 10">Condenses 4-methyl-5-(beta-hydroxyethyl)thiazole monophosphate (THZ-P) and 2-methyl-4-amino-5-hydroxymethyl pyrimidine pyrophosphate (HMP-PP) to form thiamine monophosphate (TMP).</text>
</comment>
<feature type="binding site" evidence="10">
    <location>
        <begin position="187"/>
        <end position="188"/>
    </location>
    <ligand>
        <name>2-[(2R,5Z)-2-carboxy-4-methylthiazol-5(2H)-ylidene]ethyl phosphate</name>
        <dbReference type="ChEBI" id="CHEBI:62899"/>
    </ligand>
</feature>
<feature type="binding site" evidence="10">
    <location>
        <begin position="136"/>
        <end position="138"/>
    </location>
    <ligand>
        <name>2-[(2R,5Z)-2-carboxy-4-methylthiazol-5(2H)-ylidene]ethyl phosphate</name>
        <dbReference type="ChEBI" id="CHEBI:62899"/>
    </ligand>
</feature>
<dbReference type="GO" id="GO:0009229">
    <property type="term" value="P:thiamine diphosphate biosynthetic process"/>
    <property type="evidence" value="ECO:0007669"/>
    <property type="project" value="UniProtKB-UniRule"/>
</dbReference>
<feature type="binding site" evidence="10">
    <location>
        <position position="71"/>
    </location>
    <ligand>
        <name>4-amino-2-methyl-5-(diphosphooxymethyl)pyrimidine</name>
        <dbReference type="ChEBI" id="CHEBI:57841"/>
    </ligand>
</feature>
<keyword evidence="4 10" id="KW-0479">Metal-binding</keyword>
<dbReference type="SUPFAM" id="SSF51391">
    <property type="entry name" value="Thiamin phosphate synthase"/>
    <property type="match status" value="1"/>
</dbReference>
<dbReference type="InterPro" id="IPR022998">
    <property type="entry name" value="ThiamineP_synth_TenI"/>
</dbReference>
<comment type="cofactor">
    <cofactor evidence="10">
        <name>Mg(2+)</name>
        <dbReference type="ChEBI" id="CHEBI:18420"/>
    </cofactor>
    <text evidence="10">Binds 1 Mg(2+) ion per subunit.</text>
</comment>
<comment type="similarity">
    <text evidence="10 11">Belongs to the thiamine-phosphate synthase family.</text>
</comment>
<dbReference type="AlphaFoldDB" id="F3ZUB9"/>
<dbReference type="Pfam" id="PF02581">
    <property type="entry name" value="TMP-TENI"/>
    <property type="match status" value="1"/>
</dbReference>
<dbReference type="OrthoDB" id="9812206at2"/>
<dbReference type="HOGENOM" id="CLU_018272_3_2_10"/>
<dbReference type="GO" id="GO:0005737">
    <property type="term" value="C:cytoplasm"/>
    <property type="evidence" value="ECO:0007669"/>
    <property type="project" value="TreeGrafter"/>
</dbReference>
<dbReference type="PANTHER" id="PTHR20857:SF23">
    <property type="entry name" value="THIAMINE BIOSYNTHETIC BIFUNCTIONAL ENZYME"/>
    <property type="match status" value="1"/>
</dbReference>
<dbReference type="eggNOG" id="COG0352">
    <property type="taxonomic scope" value="Bacteria"/>
</dbReference>
<reference evidence="14 15" key="1">
    <citation type="journal article" date="2011" name="Stand. Genomic Sci.">
        <title>Non-contiguous finished genome sequence of Bacteroides coprosuis type strain (PC139).</title>
        <authorList>
            <person name="Land M."/>
            <person name="Held B."/>
            <person name="Gronow S."/>
            <person name="Abt B."/>
            <person name="Lucas S."/>
            <person name="Del Rio T.G."/>
            <person name="Nolan M."/>
            <person name="Tice H."/>
            <person name="Cheng J.F."/>
            <person name="Pitluck S."/>
            <person name="Liolios K."/>
            <person name="Pagani I."/>
            <person name="Ivanova N."/>
            <person name="Mavromatis K."/>
            <person name="Mikhailova N."/>
            <person name="Pati A."/>
            <person name="Tapia R."/>
            <person name="Han C."/>
            <person name="Goodwin L."/>
            <person name="Chen A."/>
            <person name="Palaniappan K."/>
            <person name="Hauser L."/>
            <person name="Brambilla E.M."/>
            <person name="Rohde M."/>
            <person name="Goker M."/>
            <person name="Detter J.C."/>
            <person name="Woyke T."/>
            <person name="Bristow J."/>
            <person name="Eisen J.A."/>
            <person name="Markowitz V."/>
            <person name="Hugenholtz P."/>
            <person name="Kyrpides N.C."/>
            <person name="Klenk H.P."/>
            <person name="Lapidus A."/>
        </authorList>
    </citation>
    <scope>NUCLEOTIDE SEQUENCE</scope>
    <source>
        <strain evidence="14 15">DSM 18011</strain>
    </source>
</reference>
<keyword evidence="6 10" id="KW-0784">Thiamine biosynthesis</keyword>
<evidence type="ECO:0000256" key="9">
    <source>
        <dbReference type="ARBA" id="ARBA00047883"/>
    </source>
</evidence>
<comment type="catalytic activity">
    <reaction evidence="9 10 11">
        <text>2-[(2R,5Z)-2-carboxy-4-methylthiazol-5(2H)-ylidene]ethyl phosphate + 4-amino-2-methyl-5-(diphosphooxymethyl)pyrimidine + 2 H(+) = thiamine phosphate + CO2 + diphosphate</text>
        <dbReference type="Rhea" id="RHEA:47844"/>
        <dbReference type="ChEBI" id="CHEBI:15378"/>
        <dbReference type="ChEBI" id="CHEBI:16526"/>
        <dbReference type="ChEBI" id="CHEBI:33019"/>
        <dbReference type="ChEBI" id="CHEBI:37575"/>
        <dbReference type="ChEBI" id="CHEBI:57841"/>
        <dbReference type="ChEBI" id="CHEBI:62899"/>
        <dbReference type="EC" id="2.5.1.3"/>
    </reaction>
</comment>
<evidence type="ECO:0000256" key="8">
    <source>
        <dbReference type="ARBA" id="ARBA00047851"/>
    </source>
</evidence>
<comment type="catalytic activity">
    <reaction evidence="8 10 11">
        <text>2-(2-carboxy-4-methylthiazol-5-yl)ethyl phosphate + 4-amino-2-methyl-5-(diphosphooxymethyl)pyrimidine + 2 H(+) = thiamine phosphate + CO2 + diphosphate</text>
        <dbReference type="Rhea" id="RHEA:47848"/>
        <dbReference type="ChEBI" id="CHEBI:15378"/>
        <dbReference type="ChEBI" id="CHEBI:16526"/>
        <dbReference type="ChEBI" id="CHEBI:33019"/>
        <dbReference type="ChEBI" id="CHEBI:37575"/>
        <dbReference type="ChEBI" id="CHEBI:57841"/>
        <dbReference type="ChEBI" id="CHEBI:62890"/>
        <dbReference type="EC" id="2.5.1.3"/>
    </reaction>
</comment>
<evidence type="ECO:0000256" key="11">
    <source>
        <dbReference type="RuleBase" id="RU003826"/>
    </source>
</evidence>
<dbReference type="GO" id="GO:0000287">
    <property type="term" value="F:magnesium ion binding"/>
    <property type="evidence" value="ECO:0007669"/>
    <property type="project" value="UniProtKB-UniRule"/>
</dbReference>
<feature type="binding site" evidence="10">
    <location>
        <position position="167"/>
    </location>
    <ligand>
        <name>2-[(2R,5Z)-2-carboxy-4-methylthiazol-5(2H)-ylidene]ethyl phosphate</name>
        <dbReference type="ChEBI" id="CHEBI:62899"/>
    </ligand>
</feature>
<evidence type="ECO:0000256" key="6">
    <source>
        <dbReference type="ARBA" id="ARBA00022977"/>
    </source>
</evidence>
<dbReference type="InterPro" id="IPR036206">
    <property type="entry name" value="ThiamineP_synth_sf"/>
</dbReference>
<proteinExistence type="inferred from homology"/>
<evidence type="ECO:0000259" key="13">
    <source>
        <dbReference type="Pfam" id="PF02581"/>
    </source>
</evidence>
<dbReference type="UniPathway" id="UPA00060">
    <property type="reaction ID" value="UER00141"/>
</dbReference>
<evidence type="ECO:0000256" key="5">
    <source>
        <dbReference type="ARBA" id="ARBA00022842"/>
    </source>
</evidence>
<dbReference type="EMBL" id="CM001167">
    <property type="protein sequence ID" value="EGJ71364.1"/>
    <property type="molecule type" value="Genomic_DNA"/>
</dbReference>
<dbReference type="EC" id="2.5.1.3" evidence="10"/>
<feature type="binding site" evidence="10">
    <location>
        <position position="72"/>
    </location>
    <ligand>
        <name>Mg(2+)</name>
        <dbReference type="ChEBI" id="CHEBI:18420"/>
    </ligand>
</feature>
<dbReference type="InterPro" id="IPR013785">
    <property type="entry name" value="Aldolase_TIM"/>
</dbReference>
<feature type="binding site" evidence="10">
    <location>
        <position position="110"/>
    </location>
    <ligand>
        <name>4-amino-2-methyl-5-(diphosphooxymethyl)pyrimidine</name>
        <dbReference type="ChEBI" id="CHEBI:57841"/>
    </ligand>
</feature>
<feature type="binding site" evidence="10">
    <location>
        <position position="139"/>
    </location>
    <ligand>
        <name>4-amino-2-methyl-5-(diphosphooxymethyl)pyrimidine</name>
        <dbReference type="ChEBI" id="CHEBI:57841"/>
    </ligand>
</feature>
<name>F3ZUB9_9BACE</name>
<comment type="catalytic activity">
    <reaction evidence="7 10 11">
        <text>4-methyl-5-(2-phosphooxyethyl)-thiazole + 4-amino-2-methyl-5-(diphosphooxymethyl)pyrimidine + H(+) = thiamine phosphate + diphosphate</text>
        <dbReference type="Rhea" id="RHEA:22328"/>
        <dbReference type="ChEBI" id="CHEBI:15378"/>
        <dbReference type="ChEBI" id="CHEBI:33019"/>
        <dbReference type="ChEBI" id="CHEBI:37575"/>
        <dbReference type="ChEBI" id="CHEBI:57841"/>
        <dbReference type="ChEBI" id="CHEBI:58296"/>
        <dbReference type="EC" id="2.5.1.3"/>
    </reaction>
</comment>
<keyword evidence="3 10" id="KW-0808">Transferase</keyword>
<dbReference type="GO" id="GO:0004789">
    <property type="term" value="F:thiamine-phosphate diphosphorylase activity"/>
    <property type="evidence" value="ECO:0007669"/>
    <property type="project" value="UniProtKB-UniRule"/>
</dbReference>
<evidence type="ECO:0000313" key="14">
    <source>
        <dbReference type="EMBL" id="EGJ71364.1"/>
    </source>
</evidence>
<comment type="pathway">
    <text evidence="2 10 12">Cofactor biosynthesis; thiamine diphosphate biosynthesis; thiamine phosphate from 4-amino-2-methyl-5-diphosphomethylpyrimidine and 4-methyl-5-(2-phosphoethyl)-thiazole: step 1/1.</text>
</comment>
<accession>F3ZUB9</accession>
<feature type="domain" description="Thiamine phosphate synthase/TenI" evidence="13">
    <location>
        <begin position="9"/>
        <end position="190"/>
    </location>
</feature>
<evidence type="ECO:0000256" key="10">
    <source>
        <dbReference type="HAMAP-Rule" id="MF_00097"/>
    </source>
</evidence>
<evidence type="ECO:0000256" key="4">
    <source>
        <dbReference type="ARBA" id="ARBA00022723"/>
    </source>
</evidence>
<dbReference type="STRING" id="679937.Bcop_1160"/>
<keyword evidence="15" id="KW-1185">Reference proteome</keyword>
<evidence type="ECO:0000256" key="1">
    <source>
        <dbReference type="ARBA" id="ARBA00003814"/>
    </source>
</evidence>
<dbReference type="Proteomes" id="UP000018439">
    <property type="component" value="Chromosome"/>
</dbReference>
<dbReference type="Gene3D" id="3.20.20.70">
    <property type="entry name" value="Aldolase class I"/>
    <property type="match status" value="1"/>
</dbReference>
<evidence type="ECO:0000313" key="15">
    <source>
        <dbReference type="Proteomes" id="UP000018439"/>
    </source>
</evidence>
<dbReference type="GO" id="GO:0009228">
    <property type="term" value="P:thiamine biosynthetic process"/>
    <property type="evidence" value="ECO:0007669"/>
    <property type="project" value="UniProtKB-KW"/>
</dbReference>
<dbReference type="FunFam" id="3.20.20.70:FF:000096">
    <property type="entry name" value="Thiamine-phosphate synthase"/>
    <property type="match status" value="1"/>
</dbReference>
<dbReference type="PANTHER" id="PTHR20857">
    <property type="entry name" value="THIAMINE-PHOSPHATE PYROPHOSPHORYLASE"/>
    <property type="match status" value="1"/>
</dbReference>
<evidence type="ECO:0000256" key="2">
    <source>
        <dbReference type="ARBA" id="ARBA00005165"/>
    </source>
</evidence>
<organism evidence="14 15">
    <name type="scientific">Bacteroides coprosuis DSM 18011</name>
    <dbReference type="NCBI Taxonomy" id="679937"/>
    <lineage>
        <taxon>Bacteria</taxon>
        <taxon>Pseudomonadati</taxon>
        <taxon>Bacteroidota</taxon>
        <taxon>Bacteroidia</taxon>
        <taxon>Bacteroidales</taxon>
        <taxon>Bacteroidaceae</taxon>
        <taxon>Bacteroides</taxon>
    </lineage>
</organism>
<dbReference type="NCBIfam" id="TIGR00693">
    <property type="entry name" value="thiE"/>
    <property type="match status" value="1"/>
</dbReference>
<evidence type="ECO:0000256" key="7">
    <source>
        <dbReference type="ARBA" id="ARBA00047334"/>
    </source>
</evidence>